<feature type="compositionally biased region" description="Basic and acidic residues" evidence="1">
    <location>
        <begin position="104"/>
        <end position="119"/>
    </location>
</feature>
<dbReference type="Proteomes" id="UP000095282">
    <property type="component" value="Unplaced"/>
</dbReference>
<evidence type="ECO:0000313" key="3">
    <source>
        <dbReference type="WBParaSite" id="Csp11.Scaffold629.g14585.t1"/>
    </source>
</evidence>
<sequence>MAFYFALLNVSKNDSNQEKQTSSHRKHRRHSIASVESPLLNYRLLPRPQLLTDDVVITNEHAHQAESSSSGQQPPRLSDRRSRGSARASKWVQDNLTARGAPKKGAEPPVERSGREPRRPKPPKPPQIPVPKRELLQAPSSSNPKYSSPPVTGTRKPMFQVMGSATDESGRSSSQMSNESTTPRRDDSPASSCDPREVTMKLSGISMSSRSSEPRLKKVTFESSPYVISNSFLGDGAGKVLVVRRGSGTAVRRVGAWKGRTNEVVSGDDWWQHCGKGDEDEAITDNQLNKCLEKDSGTRSILRRGLIRRRSTSDKSRLLAYRNTGFLSSSQERKSESTSTSRMTVSVDRPKYK</sequence>
<feature type="region of interest" description="Disordered" evidence="1">
    <location>
        <begin position="62"/>
        <end position="197"/>
    </location>
</feature>
<accession>A0A1I7U3W3</accession>
<feature type="region of interest" description="Disordered" evidence="1">
    <location>
        <begin position="327"/>
        <end position="353"/>
    </location>
</feature>
<feature type="compositionally biased region" description="Basic and acidic residues" evidence="1">
    <location>
        <begin position="182"/>
        <end position="197"/>
    </location>
</feature>
<protein>
    <submittedName>
        <fullName evidence="3">Uncharacterized protein</fullName>
    </submittedName>
</protein>
<dbReference type="eggNOG" id="ENOG502TGN9">
    <property type="taxonomic scope" value="Eukaryota"/>
</dbReference>
<evidence type="ECO:0000256" key="1">
    <source>
        <dbReference type="SAM" id="MobiDB-lite"/>
    </source>
</evidence>
<name>A0A1I7U3W3_9PELO</name>
<feature type="compositionally biased region" description="Polar residues" evidence="1">
    <location>
        <begin position="171"/>
        <end position="181"/>
    </location>
</feature>
<reference evidence="3" key="1">
    <citation type="submission" date="2016-11" db="UniProtKB">
        <authorList>
            <consortium name="WormBaseParasite"/>
        </authorList>
    </citation>
    <scope>IDENTIFICATION</scope>
</reference>
<keyword evidence="2" id="KW-1185">Reference proteome</keyword>
<feature type="compositionally biased region" description="Polar residues" evidence="1">
    <location>
        <begin position="65"/>
        <end position="75"/>
    </location>
</feature>
<dbReference type="WBParaSite" id="Csp11.Scaffold629.g14585.t1">
    <property type="protein sequence ID" value="Csp11.Scaffold629.g14585.t1"/>
    <property type="gene ID" value="Csp11.Scaffold629.g14585"/>
</dbReference>
<evidence type="ECO:0000313" key="2">
    <source>
        <dbReference type="Proteomes" id="UP000095282"/>
    </source>
</evidence>
<dbReference type="AlphaFoldDB" id="A0A1I7U3W3"/>
<proteinExistence type="predicted"/>
<feature type="compositionally biased region" description="Low complexity" evidence="1">
    <location>
        <begin position="139"/>
        <end position="150"/>
    </location>
</feature>
<organism evidence="2 3">
    <name type="scientific">Caenorhabditis tropicalis</name>
    <dbReference type="NCBI Taxonomy" id="1561998"/>
    <lineage>
        <taxon>Eukaryota</taxon>
        <taxon>Metazoa</taxon>
        <taxon>Ecdysozoa</taxon>
        <taxon>Nematoda</taxon>
        <taxon>Chromadorea</taxon>
        <taxon>Rhabditida</taxon>
        <taxon>Rhabditina</taxon>
        <taxon>Rhabditomorpha</taxon>
        <taxon>Rhabditoidea</taxon>
        <taxon>Rhabditidae</taxon>
        <taxon>Peloderinae</taxon>
        <taxon>Caenorhabditis</taxon>
    </lineage>
</organism>